<gene>
    <name evidence="3" type="ORF">ABW06_01990</name>
</gene>
<dbReference type="STRING" id="61647.LG71_13775"/>
<dbReference type="CDD" id="cd04182">
    <property type="entry name" value="GT_2_like_f"/>
    <property type="match status" value="1"/>
</dbReference>
<evidence type="ECO:0000313" key="3">
    <source>
        <dbReference type="EMBL" id="KMK16181.1"/>
    </source>
</evidence>
<sequence>MRKQQAKQCVMLAAGLSSRMGKWKMMMPWGEGTILDSALASALAVCDRVVLVTGFRGDELKAYYQDHPRIDIVHNASFEDGMFSSVQRGAAAVTADRFFLALGDMPEVTPGVYRTLWAQSERGACLIPGYDRGKGHPVLLPQRALALIRNAPPGSTMKDVIRQLETKVVPVNAQGIHWDVDTPVDYERVGRLSRVEAAAV</sequence>
<dbReference type="EMBL" id="LDZF01000002">
    <property type="protein sequence ID" value="KMK16181.1"/>
    <property type="molecule type" value="Genomic_DNA"/>
</dbReference>
<protein>
    <submittedName>
        <fullName evidence="3">CTP:molybdopterin cytidylyltransferase</fullName>
    </submittedName>
</protein>
<comment type="caution">
    <text evidence="3">The sequence shown here is derived from an EMBL/GenBank/DDBJ whole genome shotgun (WGS) entry which is preliminary data.</text>
</comment>
<dbReference type="SUPFAM" id="SSF53448">
    <property type="entry name" value="Nucleotide-diphospho-sugar transferases"/>
    <property type="match status" value="1"/>
</dbReference>
<keyword evidence="4" id="KW-1185">Reference proteome</keyword>
<dbReference type="Gene3D" id="3.90.550.10">
    <property type="entry name" value="Spore Coat Polysaccharide Biosynthesis Protein SpsA, Chain A"/>
    <property type="match status" value="1"/>
</dbReference>
<dbReference type="GO" id="GO:0016779">
    <property type="term" value="F:nucleotidyltransferase activity"/>
    <property type="evidence" value="ECO:0007669"/>
    <property type="project" value="UniProtKB-KW"/>
</dbReference>
<dbReference type="Pfam" id="PF12804">
    <property type="entry name" value="NTP_transf_3"/>
    <property type="match status" value="1"/>
</dbReference>
<keyword evidence="3" id="KW-0548">Nucleotidyltransferase</keyword>
<keyword evidence="1" id="KW-0460">Magnesium</keyword>
<proteinExistence type="predicted"/>
<dbReference type="Proteomes" id="UP000036196">
    <property type="component" value="Unassembled WGS sequence"/>
</dbReference>
<dbReference type="InterPro" id="IPR029044">
    <property type="entry name" value="Nucleotide-diphossugar_trans"/>
</dbReference>
<evidence type="ECO:0000313" key="4">
    <source>
        <dbReference type="Proteomes" id="UP000036196"/>
    </source>
</evidence>
<organism evidence="3 4">
    <name type="scientific">Pluralibacter gergoviae</name>
    <name type="common">Enterobacter gergoviae</name>
    <dbReference type="NCBI Taxonomy" id="61647"/>
    <lineage>
        <taxon>Bacteria</taxon>
        <taxon>Pseudomonadati</taxon>
        <taxon>Pseudomonadota</taxon>
        <taxon>Gammaproteobacteria</taxon>
        <taxon>Enterobacterales</taxon>
        <taxon>Enterobacteriaceae</taxon>
        <taxon>Pluralibacter</taxon>
    </lineage>
</organism>
<name>A0A0J5L943_PLUGE</name>
<accession>A0A0J5L943</accession>
<dbReference type="PANTHER" id="PTHR43777:SF1">
    <property type="entry name" value="MOLYBDENUM COFACTOR CYTIDYLYLTRANSFERASE"/>
    <property type="match status" value="1"/>
</dbReference>
<dbReference type="RefSeq" id="WP_048278125.1">
    <property type="nucleotide sequence ID" value="NZ_LDZF01000002.1"/>
</dbReference>
<dbReference type="eggNOG" id="COG2068">
    <property type="taxonomic scope" value="Bacteria"/>
</dbReference>
<keyword evidence="3" id="KW-0808">Transferase</keyword>
<evidence type="ECO:0000256" key="1">
    <source>
        <dbReference type="ARBA" id="ARBA00022842"/>
    </source>
</evidence>
<reference evidence="3 4" key="1">
    <citation type="submission" date="2015-05" db="EMBL/GenBank/DDBJ databases">
        <title>Genome sequences of Pluralibacter gergoviae.</title>
        <authorList>
            <person name="Greninger A.L."/>
            <person name="Miller S."/>
        </authorList>
    </citation>
    <scope>NUCLEOTIDE SEQUENCE [LARGE SCALE GENOMIC DNA]</scope>
    <source>
        <strain evidence="3 4">JS81F13</strain>
    </source>
</reference>
<dbReference type="PATRIC" id="fig|61647.15.peg.1795"/>
<dbReference type="AlphaFoldDB" id="A0A0J5L943"/>
<dbReference type="PANTHER" id="PTHR43777">
    <property type="entry name" value="MOLYBDENUM COFACTOR CYTIDYLYLTRANSFERASE"/>
    <property type="match status" value="1"/>
</dbReference>
<evidence type="ECO:0000259" key="2">
    <source>
        <dbReference type="Pfam" id="PF12804"/>
    </source>
</evidence>
<dbReference type="InterPro" id="IPR025877">
    <property type="entry name" value="MobA-like_NTP_Trfase"/>
</dbReference>
<feature type="domain" description="MobA-like NTP transferase" evidence="2">
    <location>
        <begin position="9"/>
        <end position="165"/>
    </location>
</feature>